<dbReference type="NCBIfam" id="TIGR01445">
    <property type="entry name" value="intein_Nterm"/>
    <property type="match status" value="1"/>
</dbReference>
<dbReference type="PANTHER" id="PTHR43637">
    <property type="entry name" value="UPF0273 PROTEIN TM_0370"/>
    <property type="match status" value="1"/>
</dbReference>
<dbReference type="InterPro" id="IPR004860">
    <property type="entry name" value="LAGLIDADG_dom"/>
</dbReference>
<dbReference type="PROSITE" id="PS51146">
    <property type="entry name" value="KAIC"/>
    <property type="match status" value="1"/>
</dbReference>
<dbReference type="GO" id="GO:0016539">
    <property type="term" value="P:intein-mediated protein splicing"/>
    <property type="evidence" value="ECO:0007669"/>
    <property type="project" value="InterPro"/>
</dbReference>
<feature type="domain" description="DOD-type homing endonuclease" evidence="5">
    <location>
        <begin position="392"/>
        <end position="528"/>
    </location>
</feature>
<dbReference type="InterPro" id="IPR003587">
    <property type="entry name" value="Hint_dom_N"/>
</dbReference>
<dbReference type="Gene3D" id="3.10.28.10">
    <property type="entry name" value="Homing endonucleases"/>
    <property type="match status" value="1"/>
</dbReference>
<dbReference type="InterPro" id="IPR022443">
    <property type="entry name" value="KaiC-rel"/>
</dbReference>
<dbReference type="InterPro" id="IPR004042">
    <property type="entry name" value="Intein_endonuc_central"/>
</dbReference>
<dbReference type="PROSITE" id="PS50819">
    <property type="entry name" value="INTEIN_ENDONUCLEASE"/>
    <property type="match status" value="1"/>
</dbReference>
<dbReference type="InterPro" id="IPR027434">
    <property type="entry name" value="Homing_endonucl"/>
</dbReference>
<dbReference type="SMART" id="SM00306">
    <property type="entry name" value="HintN"/>
    <property type="match status" value="1"/>
</dbReference>
<dbReference type="Gene3D" id="3.40.50.300">
    <property type="entry name" value="P-loop containing nucleotide triphosphate hydrolases"/>
    <property type="match status" value="2"/>
</dbReference>
<dbReference type="InterPro" id="IPR014774">
    <property type="entry name" value="KaiC-like_dom"/>
</dbReference>
<dbReference type="InterPro" id="IPR010624">
    <property type="entry name" value="KaiC_dom"/>
</dbReference>
<dbReference type="InterPro" id="IPR027417">
    <property type="entry name" value="P-loop_NTPase"/>
</dbReference>
<evidence type="ECO:0000313" key="8">
    <source>
        <dbReference type="Proteomes" id="UP000291213"/>
    </source>
</evidence>
<dbReference type="PANTHER" id="PTHR43637:SF2">
    <property type="entry name" value="PROTEIN GVPD 1"/>
    <property type="match status" value="1"/>
</dbReference>
<name>A0A401HAW3_AERPX</name>
<dbReference type="Gene3D" id="2.170.16.10">
    <property type="entry name" value="Hedgehog/Intein (Hint) domain"/>
    <property type="match status" value="2"/>
</dbReference>
<dbReference type="GO" id="GO:0005524">
    <property type="term" value="F:ATP binding"/>
    <property type="evidence" value="ECO:0007669"/>
    <property type="project" value="UniProtKB-KW"/>
</dbReference>
<dbReference type="AlphaFoldDB" id="A0A401HAW3"/>
<evidence type="ECO:0000256" key="2">
    <source>
        <dbReference type="ARBA" id="ARBA00022813"/>
    </source>
</evidence>
<evidence type="ECO:0000259" key="6">
    <source>
        <dbReference type="PROSITE" id="PS51146"/>
    </source>
</evidence>
<evidence type="ECO:0000256" key="3">
    <source>
        <dbReference type="ARBA" id="ARBA00022840"/>
    </source>
</evidence>
<dbReference type="PROSITE" id="PS50817">
    <property type="entry name" value="INTEIN_N_TER"/>
    <property type="match status" value="1"/>
</dbReference>
<dbReference type="SUPFAM" id="SSF55608">
    <property type="entry name" value="Homing endonucleases"/>
    <property type="match status" value="1"/>
</dbReference>
<dbReference type="PROSITE" id="PS50818">
    <property type="entry name" value="INTEIN_C_TER"/>
    <property type="match status" value="1"/>
</dbReference>
<evidence type="ECO:0000256" key="4">
    <source>
        <dbReference type="ARBA" id="ARBA00023000"/>
    </source>
</evidence>
<dbReference type="GO" id="GO:0004519">
    <property type="term" value="F:endonuclease activity"/>
    <property type="evidence" value="ECO:0007669"/>
    <property type="project" value="InterPro"/>
</dbReference>
<gene>
    <name evidence="7" type="ORF">apy_12230</name>
</gene>
<keyword evidence="2" id="KW-0068">Autocatalytic cleavage</keyword>
<dbReference type="InterPro" id="IPR006141">
    <property type="entry name" value="Intein_N"/>
</dbReference>
<dbReference type="SUPFAM" id="SSF52540">
    <property type="entry name" value="P-loop containing nucleoside triphosphate hydrolases"/>
    <property type="match status" value="1"/>
</dbReference>
<dbReference type="PRINTS" id="PR01874">
    <property type="entry name" value="DNAREPAIRADA"/>
</dbReference>
<dbReference type="InterPro" id="IPR030934">
    <property type="entry name" value="Intein_C"/>
</dbReference>
<dbReference type="Pfam" id="PF14890">
    <property type="entry name" value="Intein_splicing"/>
    <property type="match status" value="1"/>
</dbReference>
<dbReference type="OrthoDB" id="27015at2157"/>
<evidence type="ECO:0000256" key="1">
    <source>
        <dbReference type="ARBA" id="ARBA00022741"/>
    </source>
</evidence>
<dbReference type="InterPro" id="IPR006142">
    <property type="entry name" value="INTEIN"/>
</dbReference>
<keyword evidence="3" id="KW-0067">ATP-binding</keyword>
<dbReference type="NCBIfam" id="TIGR01443">
    <property type="entry name" value="intein_Cterm"/>
    <property type="match status" value="1"/>
</dbReference>
<dbReference type="InterPro" id="IPR036844">
    <property type="entry name" value="Hint_dom_sf"/>
</dbReference>
<dbReference type="EMBL" id="BDMD01000072">
    <property type="protein sequence ID" value="GBF09498.1"/>
    <property type="molecule type" value="Genomic_DNA"/>
</dbReference>
<proteinExistence type="predicted"/>
<protein>
    <recommendedName>
        <fullName evidence="9">KaiC domain-containing protein</fullName>
    </recommendedName>
</protein>
<dbReference type="PRINTS" id="PR00379">
    <property type="entry name" value="INTEIN"/>
</dbReference>
<keyword evidence="4" id="KW-0651">Protein splicing</keyword>
<organism evidence="7 8">
    <name type="scientific">Aeropyrum pernix</name>
    <dbReference type="NCBI Taxonomy" id="56636"/>
    <lineage>
        <taxon>Archaea</taxon>
        <taxon>Thermoproteota</taxon>
        <taxon>Thermoprotei</taxon>
        <taxon>Desulfurococcales</taxon>
        <taxon>Desulfurococcaceae</taxon>
        <taxon>Aeropyrum</taxon>
    </lineage>
</organism>
<evidence type="ECO:0008006" key="9">
    <source>
        <dbReference type="Google" id="ProtNLM"/>
    </source>
</evidence>
<accession>A0A401HAW3</accession>
<keyword evidence="1" id="KW-0547">Nucleotide-binding</keyword>
<dbReference type="Proteomes" id="UP000291213">
    <property type="component" value="Unassembled WGS sequence"/>
</dbReference>
<sequence>MVRVERLRTGVEGFDPLVAGGIPRGFFVAVVGEPGTGKTVFSIHFAYQGVREGDKVIYVTTEESRESVLKQAAMFGMDLGRAVDEGRAIVIDALLKSRSDEWSLEDVSIESLVNKVLEAKRALGYGRARLVVDSMSAFWLDKPAMARKYSYMVKRVLYRWDFTTLLVSQYAITTQSLPPWEPIVVRRGDEVRVTSIGEFVDSFLEGEGSLDIGGLGYYTLSLDTKTLKPVWRRIKGVIKHRTRGRLLRVKASKGRSIDLTGSHSIYRISRGGGLEVVGSSDLRPGDRLVTPASVELPESAPPSINAARELWSRGVEGILVAGLPGGAAGYRGVERSRDYDGDHAIPLETLVERYGDSVWSLVSGARLSVSRGATGDHPVPATIPLDTGFYLLLGFIVSAGRVDVEGGHVTVTLGPGREGYVGDVVEAVNSIAPGVGVRVSGGARGVGVTIRSRVLSELLARVFGVGPGPNRDIPSIVFRAPKPMKRFFLKGLYAGGGVFDRSSGSLVYVTGSRSLLNGLALLLLDLGVGGYRIESGDSVRALALILDETGGLDAIGEVLEYLGFGGGREAIQGVGALERATAGLAGQATVAVQRPAIRGGSGVDVASVTGLERLEAGTEFVYDLSVEGDENFFAGLGWILVHNSAFGWGLEHVADGIIRFRRRIVGGVLRRYVVVEKMRQTPHDLRVHRVEIEDGRGMRIAGPLEARPEDLRMPEDLRRRLKGGGP</sequence>
<reference evidence="7 8" key="1">
    <citation type="submission" date="2017-02" db="EMBL/GenBank/DDBJ databases">
        <title>isolation and characterization of a novel temperate virus Aeropyrum globular virus 1 infecting hyperthermophilic archaeon Aeropyrum.</title>
        <authorList>
            <person name="Yumiya M."/>
            <person name="Yoshida T."/>
            <person name="Sako Y."/>
        </authorList>
    </citation>
    <scope>NUCLEOTIDE SEQUENCE [LARGE SCALE GENOMIC DNA]</scope>
    <source>
        <strain evidence="7 8">YK1-12-2013</strain>
    </source>
</reference>
<dbReference type="Pfam" id="PF14528">
    <property type="entry name" value="LAGLIDADG_3"/>
    <property type="match status" value="1"/>
</dbReference>
<feature type="domain" description="KaiC" evidence="6">
    <location>
        <begin position="5"/>
        <end position="290"/>
    </location>
</feature>
<dbReference type="CDD" id="cd00081">
    <property type="entry name" value="Hint"/>
    <property type="match status" value="1"/>
</dbReference>
<dbReference type="SUPFAM" id="SSF51294">
    <property type="entry name" value="Hedgehog/intein (Hint) domain"/>
    <property type="match status" value="1"/>
</dbReference>
<comment type="caution">
    <text evidence="7">The sequence shown here is derived from an EMBL/GenBank/DDBJ whole genome shotgun (WGS) entry which is preliminary data.</text>
</comment>
<evidence type="ECO:0000313" key="7">
    <source>
        <dbReference type="EMBL" id="GBF09498.1"/>
    </source>
</evidence>
<dbReference type="NCBIfam" id="TIGR03881">
    <property type="entry name" value="KaiC_arch_4"/>
    <property type="match status" value="1"/>
</dbReference>
<dbReference type="Pfam" id="PF06745">
    <property type="entry name" value="ATPase"/>
    <property type="match status" value="2"/>
</dbReference>
<evidence type="ECO:0000259" key="5">
    <source>
        <dbReference type="PROSITE" id="PS50819"/>
    </source>
</evidence>